<dbReference type="InterPro" id="IPR046960">
    <property type="entry name" value="PPR_At4g14850-like_plant"/>
</dbReference>
<name>A0A843V2A5_COLES</name>
<feature type="region of interest" description="Disordered" evidence="3">
    <location>
        <begin position="1"/>
        <end position="77"/>
    </location>
</feature>
<feature type="repeat" description="PPR" evidence="2">
    <location>
        <begin position="135"/>
        <end position="169"/>
    </location>
</feature>
<feature type="compositionally biased region" description="Polar residues" evidence="3">
    <location>
        <begin position="271"/>
        <end position="286"/>
    </location>
</feature>
<dbReference type="GO" id="GO:0003723">
    <property type="term" value="F:RNA binding"/>
    <property type="evidence" value="ECO:0007669"/>
    <property type="project" value="InterPro"/>
</dbReference>
<evidence type="ECO:0000256" key="2">
    <source>
        <dbReference type="PROSITE-ProRule" id="PRU00708"/>
    </source>
</evidence>
<evidence type="ECO:0000256" key="1">
    <source>
        <dbReference type="ARBA" id="ARBA00022737"/>
    </source>
</evidence>
<dbReference type="InterPro" id="IPR011990">
    <property type="entry name" value="TPR-like_helical_dom_sf"/>
</dbReference>
<dbReference type="InterPro" id="IPR002885">
    <property type="entry name" value="PPR_rpt"/>
</dbReference>
<protein>
    <recommendedName>
        <fullName evidence="6">Pentatricopeptide repeat-containing protein</fullName>
    </recommendedName>
</protein>
<dbReference type="Gene3D" id="1.25.40.10">
    <property type="entry name" value="Tetratricopeptide repeat domain"/>
    <property type="match status" value="1"/>
</dbReference>
<dbReference type="NCBIfam" id="TIGR00756">
    <property type="entry name" value="PPR"/>
    <property type="match status" value="2"/>
</dbReference>
<comment type="caution">
    <text evidence="4">The sequence shown here is derived from an EMBL/GenBank/DDBJ whole genome shotgun (WGS) entry which is preliminary data.</text>
</comment>
<dbReference type="PROSITE" id="PS51375">
    <property type="entry name" value="PPR"/>
    <property type="match status" value="1"/>
</dbReference>
<dbReference type="Proteomes" id="UP000652761">
    <property type="component" value="Unassembled WGS sequence"/>
</dbReference>
<reference evidence="4" key="1">
    <citation type="submission" date="2017-07" db="EMBL/GenBank/DDBJ databases">
        <title>Taro Niue Genome Assembly and Annotation.</title>
        <authorList>
            <person name="Atibalentja N."/>
            <person name="Keating K."/>
            <person name="Fields C.J."/>
        </authorList>
    </citation>
    <scope>NUCLEOTIDE SEQUENCE</scope>
    <source>
        <strain evidence="4">Niue_2</strain>
        <tissue evidence="4">Leaf</tissue>
    </source>
</reference>
<dbReference type="EMBL" id="NMUH01001221">
    <property type="protein sequence ID" value="MQL90221.1"/>
    <property type="molecule type" value="Genomic_DNA"/>
</dbReference>
<feature type="region of interest" description="Disordered" evidence="3">
    <location>
        <begin position="271"/>
        <end position="303"/>
    </location>
</feature>
<dbReference type="PANTHER" id="PTHR47926">
    <property type="entry name" value="PENTATRICOPEPTIDE REPEAT-CONTAINING PROTEIN"/>
    <property type="match status" value="1"/>
</dbReference>
<sequence length="316" mass="34091">MVVLSVPGGYYTGPASPTNMAPHRRQARHYSAFAVSSQKAGRDPRQQPGRPGRSPEESGGLLARRPPRTRQPSPVQFSDLRLCLREGRSGGGAAAHPPRARRLRAGHLNQFINLYAKCGEVGRARELFDGMRERNVVSWNAMIAGYCLNGCFREAALLFATMIETGGEVLNQATYLSALRASVGHGDLKHGQQLHARLVKDPRAASGYLTACSAKGPLFRAASARRVPKPLQHEQHVLASDIQQQAMPPGTKHRTAASATEQQAWLTEQATCSVPSAQENPSSPSSPRGDYNGYTTRAPRSSGALTAELLNGRLNA</sequence>
<dbReference type="GO" id="GO:0009451">
    <property type="term" value="P:RNA modification"/>
    <property type="evidence" value="ECO:0007669"/>
    <property type="project" value="InterPro"/>
</dbReference>
<keyword evidence="1" id="KW-0677">Repeat</keyword>
<gene>
    <name evidence="4" type="ORF">Taro_022797</name>
</gene>
<evidence type="ECO:0008006" key="6">
    <source>
        <dbReference type="Google" id="ProtNLM"/>
    </source>
</evidence>
<evidence type="ECO:0000313" key="5">
    <source>
        <dbReference type="Proteomes" id="UP000652761"/>
    </source>
</evidence>
<dbReference type="Pfam" id="PF01535">
    <property type="entry name" value="PPR"/>
    <property type="match status" value="2"/>
</dbReference>
<dbReference type="AlphaFoldDB" id="A0A843V2A5"/>
<dbReference type="OrthoDB" id="9990610at2759"/>
<dbReference type="PANTHER" id="PTHR47926:SF454">
    <property type="entry name" value="REPEAT-CONTAINING PROTEIN, PUTATIVE-RELATED"/>
    <property type="match status" value="1"/>
</dbReference>
<accession>A0A843V2A5</accession>
<proteinExistence type="predicted"/>
<organism evidence="4 5">
    <name type="scientific">Colocasia esculenta</name>
    <name type="common">Wild taro</name>
    <name type="synonym">Arum esculentum</name>
    <dbReference type="NCBI Taxonomy" id="4460"/>
    <lineage>
        <taxon>Eukaryota</taxon>
        <taxon>Viridiplantae</taxon>
        <taxon>Streptophyta</taxon>
        <taxon>Embryophyta</taxon>
        <taxon>Tracheophyta</taxon>
        <taxon>Spermatophyta</taxon>
        <taxon>Magnoliopsida</taxon>
        <taxon>Liliopsida</taxon>
        <taxon>Araceae</taxon>
        <taxon>Aroideae</taxon>
        <taxon>Colocasieae</taxon>
        <taxon>Colocasia</taxon>
    </lineage>
</organism>
<keyword evidence="5" id="KW-1185">Reference proteome</keyword>
<evidence type="ECO:0000313" key="4">
    <source>
        <dbReference type="EMBL" id="MQL90221.1"/>
    </source>
</evidence>
<evidence type="ECO:0000256" key="3">
    <source>
        <dbReference type="SAM" id="MobiDB-lite"/>
    </source>
</evidence>
<feature type="region of interest" description="Disordered" evidence="3">
    <location>
        <begin position="242"/>
        <end position="261"/>
    </location>
</feature>